<proteinExistence type="predicted"/>
<dbReference type="WBParaSite" id="ACRNAN_scaffold3719.g24445.t1">
    <property type="protein sequence ID" value="ACRNAN_scaffold3719.g24445.t1"/>
    <property type="gene ID" value="ACRNAN_scaffold3719.g24445"/>
</dbReference>
<dbReference type="GO" id="GO:0000271">
    <property type="term" value="P:polysaccharide biosynthetic process"/>
    <property type="evidence" value="ECO:0007669"/>
    <property type="project" value="TreeGrafter"/>
</dbReference>
<keyword evidence="1" id="KW-1133">Transmembrane helix</keyword>
<dbReference type="InterPro" id="IPR050879">
    <property type="entry name" value="Acyltransferase_3"/>
</dbReference>
<dbReference type="Proteomes" id="UP000887540">
    <property type="component" value="Unplaced"/>
</dbReference>
<dbReference type="PANTHER" id="PTHR23028:SF53">
    <property type="entry name" value="ACYL_TRANSF_3 DOMAIN-CONTAINING PROTEIN"/>
    <property type="match status" value="1"/>
</dbReference>
<dbReference type="GO" id="GO:0016020">
    <property type="term" value="C:membrane"/>
    <property type="evidence" value="ECO:0007669"/>
    <property type="project" value="TreeGrafter"/>
</dbReference>
<accession>A0A914DTL6</accession>
<dbReference type="InterPro" id="IPR043968">
    <property type="entry name" value="SGNH"/>
</dbReference>
<sequence length="333" mass="38668">MFIRYFSSSTKFDLKDGLFVLSTSYLTASFINQYVEKPILECKINLNIIFLATLICQACLFGLVYYNPHLPGIVQNSTSPQFDKAAYFIESTKQTSGYVPYLIPKYLGNNTYNRLVEKYPSIPYINNPRKCLKQSIEPPKYGRYLCENRKNGTLNVLVLGNSFAHAHYNAIEHALSQNYSVIRLFSANDFNHAITNNETDACVNASNRALAEFSKYTKVIFLNDEEITFTYHISYEMAKRSRTKIGLNDMKKLEKKHQEDQKFLRQRLALIKCEKCVWFNWNKIICNDGICKPYDEELELPLYRNKDHVNRLGVAKVYPHTKEVIDKALEKIH</sequence>
<dbReference type="Pfam" id="PF19040">
    <property type="entry name" value="SGNH"/>
    <property type="match status" value="1"/>
</dbReference>
<evidence type="ECO:0000259" key="2">
    <source>
        <dbReference type="Pfam" id="PF19040"/>
    </source>
</evidence>
<evidence type="ECO:0000256" key="1">
    <source>
        <dbReference type="SAM" id="Phobius"/>
    </source>
</evidence>
<feature type="domain" description="SGNH" evidence="2">
    <location>
        <begin position="255"/>
        <end position="319"/>
    </location>
</feature>
<dbReference type="AlphaFoldDB" id="A0A914DTL6"/>
<reference evidence="4" key="1">
    <citation type="submission" date="2022-11" db="UniProtKB">
        <authorList>
            <consortium name="WormBaseParasite"/>
        </authorList>
    </citation>
    <scope>IDENTIFICATION</scope>
</reference>
<name>A0A914DTL6_9BILA</name>
<feature type="transmembrane region" description="Helical" evidence="1">
    <location>
        <begin position="47"/>
        <end position="66"/>
    </location>
</feature>
<evidence type="ECO:0000313" key="4">
    <source>
        <dbReference type="WBParaSite" id="ACRNAN_scaffold3719.g24445.t1"/>
    </source>
</evidence>
<keyword evidence="1" id="KW-0812">Transmembrane</keyword>
<evidence type="ECO:0000313" key="3">
    <source>
        <dbReference type="Proteomes" id="UP000887540"/>
    </source>
</evidence>
<dbReference type="PANTHER" id="PTHR23028">
    <property type="entry name" value="ACETYLTRANSFERASE"/>
    <property type="match status" value="1"/>
</dbReference>
<keyword evidence="3" id="KW-1185">Reference proteome</keyword>
<keyword evidence="1" id="KW-0472">Membrane</keyword>
<organism evidence="3 4">
    <name type="scientific">Acrobeloides nanus</name>
    <dbReference type="NCBI Taxonomy" id="290746"/>
    <lineage>
        <taxon>Eukaryota</taxon>
        <taxon>Metazoa</taxon>
        <taxon>Ecdysozoa</taxon>
        <taxon>Nematoda</taxon>
        <taxon>Chromadorea</taxon>
        <taxon>Rhabditida</taxon>
        <taxon>Tylenchina</taxon>
        <taxon>Cephalobomorpha</taxon>
        <taxon>Cephaloboidea</taxon>
        <taxon>Cephalobidae</taxon>
        <taxon>Acrobeloides</taxon>
    </lineage>
</organism>
<protein>
    <submittedName>
        <fullName evidence="4">SGNH domain-containing protein</fullName>
    </submittedName>
</protein>